<comment type="caution">
    <text evidence="3">The sequence shown here is derived from an EMBL/GenBank/DDBJ whole genome shotgun (WGS) entry which is preliminary data.</text>
</comment>
<keyword evidence="4" id="KW-1185">Reference proteome</keyword>
<evidence type="ECO:0008006" key="5">
    <source>
        <dbReference type="Google" id="ProtNLM"/>
    </source>
</evidence>
<dbReference type="OrthoDB" id="4847360at2759"/>
<proteinExistence type="predicted"/>
<evidence type="ECO:0000256" key="2">
    <source>
        <dbReference type="SAM" id="Phobius"/>
    </source>
</evidence>
<reference evidence="3 4" key="1">
    <citation type="submission" date="2015-08" db="EMBL/GenBank/DDBJ databases">
        <title>Next Generation Sequencing and Analysis of the Genome of Puccinia sorghi L Schw, the Causal Agent of Maize Common Rust.</title>
        <authorList>
            <person name="Rochi L."/>
            <person name="Burguener G."/>
            <person name="Darino M."/>
            <person name="Turjanski A."/>
            <person name="Kreff E."/>
            <person name="Dieguez M.J."/>
            <person name="Sacco F."/>
        </authorList>
    </citation>
    <scope>NUCLEOTIDE SEQUENCE [LARGE SCALE GENOMIC DNA]</scope>
    <source>
        <strain evidence="3 4">RO10H11247</strain>
    </source>
</reference>
<sequence length="293" mass="32636">MDHSSLAGLPRSTTLAFTSIISPPTLLCWLPFIKPKLVIFKPLNIISILAFIFKLLLVCFVQPNPPLSTLGWLYDSILINSQQSSELPTSTFVVFTSVLLPSSHCSFLWQCNILHLKPDHRSVPGSVQNRGNPVDPMDQIPNSPKPPQRGQSSSTQQANAPFKSDQSAGHEGPATSLAQDEDPTQLFLKLLQTLKTPSSSAPTFRTPGMKPPDKLDGENVSKLRGFLQSCKLLFLNDPSVFSDDRKKVLYAASYLSGRASQWFEPYMDLLQNQFPSCLINNWDQFKQQFRGTK</sequence>
<dbReference type="EMBL" id="LAVV01010880">
    <property type="protein sequence ID" value="KNZ48475.1"/>
    <property type="molecule type" value="Genomic_DNA"/>
</dbReference>
<dbReference type="Proteomes" id="UP000037035">
    <property type="component" value="Unassembled WGS sequence"/>
</dbReference>
<name>A0A0L6UKZ1_9BASI</name>
<gene>
    <name evidence="3" type="ORF">VP01_5645g1</name>
</gene>
<feature type="compositionally biased region" description="Polar residues" evidence="1">
    <location>
        <begin position="149"/>
        <end position="167"/>
    </location>
</feature>
<keyword evidence="2" id="KW-0812">Transmembrane</keyword>
<feature type="region of interest" description="Disordered" evidence="1">
    <location>
        <begin position="122"/>
        <end position="179"/>
    </location>
</feature>
<feature type="transmembrane region" description="Helical" evidence="2">
    <location>
        <begin position="12"/>
        <end position="33"/>
    </location>
</feature>
<accession>A0A0L6UKZ1</accession>
<dbReference type="AlphaFoldDB" id="A0A0L6UKZ1"/>
<feature type="transmembrane region" description="Helical" evidence="2">
    <location>
        <begin position="45"/>
        <end position="63"/>
    </location>
</feature>
<dbReference type="VEuPathDB" id="FungiDB:VP01_5645g1"/>
<evidence type="ECO:0000313" key="4">
    <source>
        <dbReference type="Proteomes" id="UP000037035"/>
    </source>
</evidence>
<keyword evidence="2" id="KW-1133">Transmembrane helix</keyword>
<keyword evidence="2" id="KW-0472">Membrane</keyword>
<evidence type="ECO:0000313" key="3">
    <source>
        <dbReference type="EMBL" id="KNZ48475.1"/>
    </source>
</evidence>
<protein>
    <recommendedName>
        <fullName evidence="5">DUF4939 domain-containing protein</fullName>
    </recommendedName>
</protein>
<evidence type="ECO:0000256" key="1">
    <source>
        <dbReference type="SAM" id="MobiDB-lite"/>
    </source>
</evidence>
<organism evidence="3 4">
    <name type="scientific">Puccinia sorghi</name>
    <dbReference type="NCBI Taxonomy" id="27349"/>
    <lineage>
        <taxon>Eukaryota</taxon>
        <taxon>Fungi</taxon>
        <taxon>Dikarya</taxon>
        <taxon>Basidiomycota</taxon>
        <taxon>Pucciniomycotina</taxon>
        <taxon>Pucciniomycetes</taxon>
        <taxon>Pucciniales</taxon>
        <taxon>Pucciniaceae</taxon>
        <taxon>Puccinia</taxon>
    </lineage>
</organism>